<gene>
    <name evidence="5" type="ORF">FKY71_05065</name>
</gene>
<dbReference type="InterPro" id="IPR001296">
    <property type="entry name" value="Glyco_trans_1"/>
</dbReference>
<name>A0A540VTP5_9GAMM</name>
<feature type="region of interest" description="Disordered" evidence="2">
    <location>
        <begin position="1"/>
        <end position="45"/>
    </location>
</feature>
<dbReference type="EMBL" id="VIFK01000023">
    <property type="protein sequence ID" value="TQF00120.1"/>
    <property type="molecule type" value="Genomic_DNA"/>
</dbReference>
<evidence type="ECO:0000259" key="4">
    <source>
        <dbReference type="Pfam" id="PF13579"/>
    </source>
</evidence>
<dbReference type="CDD" id="cd03801">
    <property type="entry name" value="GT4_PimA-like"/>
    <property type="match status" value="1"/>
</dbReference>
<evidence type="ECO:0000313" key="6">
    <source>
        <dbReference type="Proteomes" id="UP000315400"/>
    </source>
</evidence>
<dbReference type="InterPro" id="IPR028098">
    <property type="entry name" value="Glyco_trans_4-like_N"/>
</dbReference>
<organism evidence="5 6">
    <name type="scientific">Spiribacter salinus</name>
    <dbReference type="NCBI Taxonomy" id="1335746"/>
    <lineage>
        <taxon>Bacteria</taxon>
        <taxon>Pseudomonadati</taxon>
        <taxon>Pseudomonadota</taxon>
        <taxon>Gammaproteobacteria</taxon>
        <taxon>Chromatiales</taxon>
        <taxon>Ectothiorhodospiraceae</taxon>
        <taxon>Spiribacter</taxon>
    </lineage>
</organism>
<evidence type="ECO:0000313" key="5">
    <source>
        <dbReference type="EMBL" id="TQF00120.1"/>
    </source>
</evidence>
<evidence type="ECO:0000259" key="3">
    <source>
        <dbReference type="Pfam" id="PF00534"/>
    </source>
</evidence>
<comment type="caution">
    <text evidence="5">The sequence shown here is derived from an EMBL/GenBank/DDBJ whole genome shotgun (WGS) entry which is preliminary data.</text>
</comment>
<dbReference type="GO" id="GO:0016757">
    <property type="term" value="F:glycosyltransferase activity"/>
    <property type="evidence" value="ECO:0007669"/>
    <property type="project" value="InterPro"/>
</dbReference>
<accession>A0A540VTP5</accession>
<proteinExistence type="predicted"/>
<protein>
    <submittedName>
        <fullName evidence="5">Glycosyltransferase family 4 protein</fullName>
    </submittedName>
</protein>
<dbReference type="Gene3D" id="3.40.50.2000">
    <property type="entry name" value="Glycogen Phosphorylase B"/>
    <property type="match status" value="2"/>
</dbReference>
<dbReference type="PANTHER" id="PTHR46401">
    <property type="entry name" value="GLYCOSYLTRANSFERASE WBBK-RELATED"/>
    <property type="match status" value="1"/>
</dbReference>
<sequence length="453" mass="49637">MPTRKGVSVPSSSKPRSGMPSRKQRRMGKGSNRGAGAGAGAGDAPGAATRPLRILQVYHSWQVAEPGGVISVLQSLLEGLRQRHEPELLIRDWESPRLARQEHEEQSHFRLRMPDPPERIWHLRSLVTSAMRMLRAAWQLRRLCHERRIDVIHLHYLSPYQLVFTLLHRITGTPYILTVHRGDVAGYPESPRLHRWAMDRVLTQAARVVAVSDALGQALVRVSRAPIAPVTVYNGFTLAGQPVASRDTVEALSTPALPETYAVLVANLRRYKAPDVALRAWQHVAQRGWDVPLVIVGGGPDLEATKKLAGDLGLTGDEVRFLGARPRDHVLQIVQGASLLIAPSRDEGQGVVLLEAGALGVPVVCSDIGPFVEVLGSGDAGWITPVEDHEALAEAVQECLARPEEARRRAETFAARVTATFSLDRMMREYEGLYGDAARPAMPSEHHGSPRAG</sequence>
<feature type="domain" description="Glycosyl transferase family 1" evidence="3">
    <location>
        <begin position="259"/>
        <end position="410"/>
    </location>
</feature>
<dbReference type="SUPFAM" id="SSF53756">
    <property type="entry name" value="UDP-Glycosyltransferase/glycogen phosphorylase"/>
    <property type="match status" value="1"/>
</dbReference>
<dbReference type="PANTHER" id="PTHR46401:SF2">
    <property type="entry name" value="GLYCOSYLTRANSFERASE WBBK-RELATED"/>
    <property type="match status" value="1"/>
</dbReference>
<evidence type="ECO:0000256" key="2">
    <source>
        <dbReference type="SAM" id="MobiDB-lite"/>
    </source>
</evidence>
<feature type="compositionally biased region" description="Gly residues" evidence="2">
    <location>
        <begin position="31"/>
        <end position="43"/>
    </location>
</feature>
<feature type="domain" description="Glycosyltransferase subfamily 4-like N-terminal" evidence="4">
    <location>
        <begin position="67"/>
        <end position="232"/>
    </location>
</feature>
<dbReference type="Pfam" id="PF00534">
    <property type="entry name" value="Glycos_transf_1"/>
    <property type="match status" value="1"/>
</dbReference>
<dbReference type="Pfam" id="PF13579">
    <property type="entry name" value="Glyco_trans_4_4"/>
    <property type="match status" value="1"/>
</dbReference>
<keyword evidence="1 5" id="KW-0808">Transferase</keyword>
<dbReference type="AlphaFoldDB" id="A0A540VTP5"/>
<reference evidence="5 6" key="1">
    <citation type="submission" date="2019-06" db="EMBL/GenBank/DDBJ databases">
        <title>Metagenome assembled Genome of Spiribacter salinus SL48-SHIP from the microbial mat of Salt Lake 48 (Novosibirsk region, Russia).</title>
        <authorList>
            <person name="Shipova A."/>
            <person name="Rozanov A.S."/>
            <person name="Bryanskaya A.V."/>
            <person name="Peltek S.E."/>
        </authorList>
    </citation>
    <scope>NUCLEOTIDE SEQUENCE [LARGE SCALE GENOMIC DNA]</scope>
    <source>
        <strain evidence="5">SL48-SHIP-2</strain>
    </source>
</reference>
<dbReference type="Proteomes" id="UP000315400">
    <property type="component" value="Unassembled WGS sequence"/>
</dbReference>
<evidence type="ECO:0000256" key="1">
    <source>
        <dbReference type="ARBA" id="ARBA00022679"/>
    </source>
</evidence>
<dbReference type="GO" id="GO:0009103">
    <property type="term" value="P:lipopolysaccharide biosynthetic process"/>
    <property type="evidence" value="ECO:0007669"/>
    <property type="project" value="TreeGrafter"/>
</dbReference>